<reference evidence="2 3" key="1">
    <citation type="submission" date="2020-05" db="EMBL/GenBank/DDBJ databases">
        <authorList>
            <person name="Campoy J."/>
            <person name="Schneeberger K."/>
            <person name="Spophaly S."/>
        </authorList>
    </citation>
    <scope>NUCLEOTIDE SEQUENCE [LARGE SCALE GENOMIC DNA]</scope>
    <source>
        <strain evidence="2">PruArmRojPasFocal</strain>
    </source>
</reference>
<organism evidence="2 3">
    <name type="scientific">Prunus armeniaca</name>
    <name type="common">Apricot</name>
    <name type="synonym">Armeniaca vulgaris</name>
    <dbReference type="NCBI Taxonomy" id="36596"/>
    <lineage>
        <taxon>Eukaryota</taxon>
        <taxon>Viridiplantae</taxon>
        <taxon>Streptophyta</taxon>
        <taxon>Embryophyta</taxon>
        <taxon>Tracheophyta</taxon>
        <taxon>Spermatophyta</taxon>
        <taxon>Magnoliopsida</taxon>
        <taxon>eudicotyledons</taxon>
        <taxon>Gunneridae</taxon>
        <taxon>Pentapetalae</taxon>
        <taxon>rosids</taxon>
        <taxon>fabids</taxon>
        <taxon>Rosales</taxon>
        <taxon>Rosaceae</taxon>
        <taxon>Amygdaloideae</taxon>
        <taxon>Amygdaleae</taxon>
        <taxon>Prunus</taxon>
    </lineage>
</organism>
<dbReference type="EMBL" id="CAEKDK010000006">
    <property type="protein sequence ID" value="CAB4282829.1"/>
    <property type="molecule type" value="Genomic_DNA"/>
</dbReference>
<accession>A0A6J5V1J9</accession>
<evidence type="ECO:0000256" key="1">
    <source>
        <dbReference type="SAM" id="Phobius"/>
    </source>
</evidence>
<gene>
    <name evidence="2" type="ORF">CURHAP_LOCUS36479</name>
</gene>
<keyword evidence="1" id="KW-1133">Transmembrane helix</keyword>
<protein>
    <recommendedName>
        <fullName evidence="4">Transmembrane protein</fullName>
    </recommendedName>
</protein>
<proteinExistence type="predicted"/>
<feature type="transmembrane region" description="Helical" evidence="1">
    <location>
        <begin position="21"/>
        <end position="46"/>
    </location>
</feature>
<keyword evidence="1" id="KW-0472">Membrane</keyword>
<dbReference type="Proteomes" id="UP000507222">
    <property type="component" value="Unassembled WGS sequence"/>
</dbReference>
<sequence length="89" mass="10149">MEFDVYYFRGYQFINERLWLGYVNGGGTLMSCMMLVVRWWVGLWWWRWSYVGSIGAGSSSGDGHCNVVVIEAVGLVAAVMVASSRAIWW</sequence>
<dbReference type="AlphaFoldDB" id="A0A6J5V1J9"/>
<feature type="transmembrane region" description="Helical" evidence="1">
    <location>
        <begin position="66"/>
        <end position="88"/>
    </location>
</feature>
<evidence type="ECO:0000313" key="2">
    <source>
        <dbReference type="EMBL" id="CAB4282829.1"/>
    </source>
</evidence>
<name>A0A6J5V1J9_PRUAR</name>
<keyword evidence="1" id="KW-0812">Transmembrane</keyword>
<evidence type="ECO:0000313" key="3">
    <source>
        <dbReference type="Proteomes" id="UP000507222"/>
    </source>
</evidence>
<evidence type="ECO:0008006" key="4">
    <source>
        <dbReference type="Google" id="ProtNLM"/>
    </source>
</evidence>